<proteinExistence type="predicted"/>
<organism evidence="1 2">
    <name type="scientific">Trichonephila clavata</name>
    <name type="common">Joro spider</name>
    <name type="synonym">Nephila clavata</name>
    <dbReference type="NCBI Taxonomy" id="2740835"/>
    <lineage>
        <taxon>Eukaryota</taxon>
        <taxon>Metazoa</taxon>
        <taxon>Ecdysozoa</taxon>
        <taxon>Arthropoda</taxon>
        <taxon>Chelicerata</taxon>
        <taxon>Arachnida</taxon>
        <taxon>Araneae</taxon>
        <taxon>Araneomorphae</taxon>
        <taxon>Entelegynae</taxon>
        <taxon>Araneoidea</taxon>
        <taxon>Nephilidae</taxon>
        <taxon>Trichonephila</taxon>
    </lineage>
</organism>
<evidence type="ECO:0000313" key="1">
    <source>
        <dbReference type="EMBL" id="GFR04872.1"/>
    </source>
</evidence>
<gene>
    <name evidence="1" type="ORF">TNCT_181041</name>
</gene>
<dbReference type="AlphaFoldDB" id="A0A8X6LDV2"/>
<dbReference type="Proteomes" id="UP000887116">
    <property type="component" value="Unassembled WGS sequence"/>
</dbReference>
<dbReference type="EMBL" id="BMAO01015875">
    <property type="protein sequence ID" value="GFR04872.1"/>
    <property type="molecule type" value="Genomic_DNA"/>
</dbReference>
<accession>A0A8X6LDV2</accession>
<evidence type="ECO:0000313" key="2">
    <source>
        <dbReference type="Proteomes" id="UP000887116"/>
    </source>
</evidence>
<protein>
    <recommendedName>
        <fullName evidence="3">Alpha/beta hydrolase</fullName>
    </recommendedName>
</protein>
<dbReference type="SUPFAM" id="SSF53474">
    <property type="entry name" value="alpha/beta-Hydrolases"/>
    <property type="match status" value="1"/>
</dbReference>
<name>A0A8X6LDV2_TRICU</name>
<reference evidence="1" key="1">
    <citation type="submission" date="2020-07" db="EMBL/GenBank/DDBJ databases">
        <title>Multicomponent nature underlies the extraordinary mechanical properties of spider dragline silk.</title>
        <authorList>
            <person name="Kono N."/>
            <person name="Nakamura H."/>
            <person name="Mori M."/>
            <person name="Yoshida Y."/>
            <person name="Ohtoshi R."/>
            <person name="Malay A.D."/>
            <person name="Moran D.A.P."/>
            <person name="Tomita M."/>
            <person name="Numata K."/>
            <person name="Arakawa K."/>
        </authorList>
    </citation>
    <scope>NUCLEOTIDE SEQUENCE</scope>
</reference>
<evidence type="ECO:0008006" key="3">
    <source>
        <dbReference type="Google" id="ProtNLM"/>
    </source>
</evidence>
<feature type="non-terminal residue" evidence="1">
    <location>
        <position position="56"/>
    </location>
</feature>
<comment type="caution">
    <text evidence="1">The sequence shown here is derived from an EMBL/GenBank/DDBJ whole genome shotgun (WGS) entry which is preliminary data.</text>
</comment>
<dbReference type="InterPro" id="IPR029058">
    <property type="entry name" value="AB_hydrolase_fold"/>
</dbReference>
<sequence>MTSMSSCTPVPLVFTVVNPEGWDESKAPIIFLHGATASKEYWFDIPKTVADMTKRK</sequence>
<keyword evidence="2" id="KW-1185">Reference proteome</keyword>
<dbReference type="OrthoDB" id="6421323at2759"/>